<keyword evidence="2" id="KW-1185">Reference proteome</keyword>
<dbReference type="AlphaFoldDB" id="A0A919AJN9"/>
<name>A0A919AJN9_9ACTN</name>
<dbReference type="EMBL" id="BNBC01000061">
    <property type="protein sequence ID" value="GHF11743.1"/>
    <property type="molecule type" value="Genomic_DNA"/>
</dbReference>
<organism evidence="1 2">
    <name type="scientific">Streptomyces spiralis</name>
    <dbReference type="NCBI Taxonomy" id="66376"/>
    <lineage>
        <taxon>Bacteria</taxon>
        <taxon>Bacillati</taxon>
        <taxon>Actinomycetota</taxon>
        <taxon>Actinomycetes</taxon>
        <taxon>Kitasatosporales</taxon>
        <taxon>Streptomycetaceae</taxon>
        <taxon>Streptomyces</taxon>
    </lineage>
</organism>
<reference evidence="1" key="1">
    <citation type="journal article" date="2014" name="Int. J. Syst. Evol. Microbiol.">
        <title>Complete genome sequence of Corynebacterium casei LMG S-19264T (=DSM 44701T), isolated from a smear-ripened cheese.</title>
        <authorList>
            <consortium name="US DOE Joint Genome Institute (JGI-PGF)"/>
            <person name="Walter F."/>
            <person name="Albersmeier A."/>
            <person name="Kalinowski J."/>
            <person name="Ruckert C."/>
        </authorList>
    </citation>
    <scope>NUCLEOTIDE SEQUENCE</scope>
    <source>
        <strain evidence="1">JCM 3302</strain>
    </source>
</reference>
<accession>A0A919AJN9</accession>
<reference evidence="1" key="2">
    <citation type="submission" date="2020-09" db="EMBL/GenBank/DDBJ databases">
        <authorList>
            <person name="Sun Q."/>
            <person name="Ohkuma M."/>
        </authorList>
    </citation>
    <scope>NUCLEOTIDE SEQUENCE</scope>
    <source>
        <strain evidence="1">JCM 3302</strain>
    </source>
</reference>
<comment type="caution">
    <text evidence="1">The sequence shown here is derived from an EMBL/GenBank/DDBJ whole genome shotgun (WGS) entry which is preliminary data.</text>
</comment>
<proteinExistence type="predicted"/>
<gene>
    <name evidence="1" type="ORF">GCM10014715_79320</name>
</gene>
<protein>
    <submittedName>
        <fullName evidence="1">Uncharacterized protein</fullName>
    </submittedName>
</protein>
<evidence type="ECO:0000313" key="1">
    <source>
        <dbReference type="EMBL" id="GHF11743.1"/>
    </source>
</evidence>
<sequence length="166" mass="18537">MTSVPGETLFPMTFPTYATLGGLHIGDPHTLLWSAAREGRFDEVEASIRKLEVRTIRNHGAKSPEATHWIEVRAVVARIAGNHGLASQLWLAAARFHSSPPNRELRAARTCLDQAFHEWGNIEDDRVAASLAPTLRAMYHDDPSYRPDVPDAIDRRLLYMSIRGQG</sequence>
<evidence type="ECO:0000313" key="2">
    <source>
        <dbReference type="Proteomes" id="UP000641386"/>
    </source>
</evidence>
<dbReference type="Proteomes" id="UP000641386">
    <property type="component" value="Unassembled WGS sequence"/>
</dbReference>